<organism evidence="6 7">
    <name type="scientific">Neorhizobium galegae bv. officinalis</name>
    <dbReference type="NCBI Taxonomy" id="323656"/>
    <lineage>
        <taxon>Bacteria</taxon>
        <taxon>Pseudomonadati</taxon>
        <taxon>Pseudomonadota</taxon>
        <taxon>Alphaproteobacteria</taxon>
        <taxon>Hyphomicrobiales</taxon>
        <taxon>Rhizobiaceae</taxon>
        <taxon>Rhizobium/Agrobacterium group</taxon>
        <taxon>Neorhizobium</taxon>
    </lineage>
</organism>
<feature type="transmembrane region" description="Helical" evidence="4">
    <location>
        <begin position="319"/>
        <end position="343"/>
    </location>
</feature>
<feature type="transmembrane region" description="Helical" evidence="4">
    <location>
        <begin position="385"/>
        <end position="403"/>
    </location>
</feature>
<feature type="transmembrane region" description="Helical" evidence="4">
    <location>
        <begin position="149"/>
        <end position="168"/>
    </location>
</feature>
<proteinExistence type="predicted"/>
<dbReference type="Gene3D" id="1.20.1250.20">
    <property type="entry name" value="MFS general substrate transporter like domains"/>
    <property type="match status" value="1"/>
</dbReference>
<dbReference type="Proteomes" id="UP000039660">
    <property type="component" value="Unassembled WGS sequence"/>
</dbReference>
<dbReference type="CDD" id="cd17355">
    <property type="entry name" value="MFS_YcxA_like"/>
    <property type="match status" value="1"/>
</dbReference>
<dbReference type="EMBL" id="CCRK01000014">
    <property type="protein sequence ID" value="CDZ52838.1"/>
    <property type="molecule type" value="Genomic_DNA"/>
</dbReference>
<dbReference type="SUPFAM" id="SSF103473">
    <property type="entry name" value="MFS general substrate transporter"/>
    <property type="match status" value="1"/>
</dbReference>
<gene>
    <name evidence="6" type="ORF">NGAL_HAMBI1189_46830</name>
</gene>
<dbReference type="InterPro" id="IPR036259">
    <property type="entry name" value="MFS_trans_sf"/>
</dbReference>
<dbReference type="InterPro" id="IPR020846">
    <property type="entry name" value="MFS_dom"/>
</dbReference>
<feature type="transmembrane region" description="Helical" evidence="4">
    <location>
        <begin position="262"/>
        <end position="286"/>
    </location>
</feature>
<keyword evidence="3 4" id="KW-0472">Membrane</keyword>
<dbReference type="PANTHER" id="PTHR11360:SF284">
    <property type="entry name" value="EG:103B4.3 PROTEIN-RELATED"/>
    <property type="match status" value="1"/>
</dbReference>
<protein>
    <submittedName>
        <fullName evidence="6">Nitrate/nitrite transporter</fullName>
    </submittedName>
</protein>
<evidence type="ECO:0000256" key="2">
    <source>
        <dbReference type="ARBA" id="ARBA00022989"/>
    </source>
</evidence>
<dbReference type="InterPro" id="IPR011701">
    <property type="entry name" value="MFS"/>
</dbReference>
<dbReference type="AlphaFoldDB" id="A0A0T7H029"/>
<evidence type="ECO:0000256" key="4">
    <source>
        <dbReference type="SAM" id="Phobius"/>
    </source>
</evidence>
<dbReference type="InterPro" id="IPR050327">
    <property type="entry name" value="Proton-linked_MCT"/>
</dbReference>
<evidence type="ECO:0000313" key="6">
    <source>
        <dbReference type="EMBL" id="CDZ52838.1"/>
    </source>
</evidence>
<feature type="transmembrane region" description="Helical" evidence="4">
    <location>
        <begin position="59"/>
        <end position="77"/>
    </location>
</feature>
<dbReference type="PROSITE" id="PS50850">
    <property type="entry name" value="MFS"/>
    <property type="match status" value="1"/>
</dbReference>
<feature type="transmembrane region" description="Helical" evidence="4">
    <location>
        <begin position="113"/>
        <end position="137"/>
    </location>
</feature>
<evidence type="ECO:0000256" key="3">
    <source>
        <dbReference type="ARBA" id="ARBA00023136"/>
    </source>
</evidence>
<keyword evidence="2 4" id="KW-1133">Transmembrane helix</keyword>
<accession>A0A0T7H029</accession>
<keyword evidence="1 4" id="KW-0812">Transmembrane</keyword>
<feature type="transmembrane region" description="Helical" evidence="4">
    <location>
        <begin position="229"/>
        <end position="250"/>
    </location>
</feature>
<dbReference type="RefSeq" id="WP_046637500.1">
    <property type="nucleotide sequence ID" value="NZ_CCRK01000014.1"/>
</dbReference>
<dbReference type="GO" id="GO:0022857">
    <property type="term" value="F:transmembrane transporter activity"/>
    <property type="evidence" value="ECO:0007669"/>
    <property type="project" value="InterPro"/>
</dbReference>
<dbReference type="Pfam" id="PF07690">
    <property type="entry name" value="MFS_1"/>
    <property type="match status" value="1"/>
</dbReference>
<evidence type="ECO:0000259" key="5">
    <source>
        <dbReference type="PROSITE" id="PS50850"/>
    </source>
</evidence>
<feature type="transmembrane region" description="Helical" evidence="4">
    <location>
        <begin position="21"/>
        <end position="39"/>
    </location>
</feature>
<sequence>MPTSASPSVLPSRPKPASMPWLIIVAGALIAMLTFGPRSAMGFFQLPMLSDTGWDRSTFGLAMAIQNLAWGLGQPFFGALADKYGTGRVLTMSGVLYAAGLIIMANANAPVWLHIGGGVLIGLAIAAGSFSIILSAFARNVTPEQRSMAFGIGTAAGSAGMFLFAPLSQALISNFGWSDSLVYLSVLMLIVPLLAFPLRGNASSGSQSHSQFQQSVGAALKEAFAHQSYLLLTAGFFVCGFQVAFITAHFPAYLGDIGIAPAYAVIAMALIGFFNIIGSLAAGFIGQRYSKPYFLAYIYIARSIVVTAFLLLPQTPLSVIVFAIVMGLLWLSTVPPTNGLVAIMFGTRHLGLLGGLVFLSHQVGSFLGVWMGGYLYDRFGSYDPVWWLGVALGLFAAAVHWPIQEKAVDRGVLQPQPAE</sequence>
<reference evidence="6 7" key="1">
    <citation type="submission" date="2014-08" db="EMBL/GenBank/DDBJ databases">
        <authorList>
            <person name="Chen Y.-H."/>
        </authorList>
    </citation>
    <scope>NUCLEOTIDE SEQUENCE [LARGE SCALE GENOMIC DNA]</scope>
</reference>
<feature type="domain" description="Major facilitator superfamily (MFS) profile" evidence="5">
    <location>
        <begin position="23"/>
        <end position="408"/>
    </location>
</feature>
<evidence type="ECO:0000313" key="7">
    <source>
        <dbReference type="Proteomes" id="UP000039660"/>
    </source>
</evidence>
<feature type="transmembrane region" description="Helical" evidence="4">
    <location>
        <begin position="89"/>
        <end position="107"/>
    </location>
</feature>
<evidence type="ECO:0000256" key="1">
    <source>
        <dbReference type="ARBA" id="ARBA00022692"/>
    </source>
</evidence>
<dbReference type="PANTHER" id="PTHR11360">
    <property type="entry name" value="MONOCARBOXYLATE TRANSPORTER"/>
    <property type="match status" value="1"/>
</dbReference>
<feature type="transmembrane region" description="Helical" evidence="4">
    <location>
        <begin position="180"/>
        <end position="198"/>
    </location>
</feature>
<name>A0A0T7H029_NEOGA</name>
<feature type="transmembrane region" description="Helical" evidence="4">
    <location>
        <begin position="350"/>
        <end position="373"/>
    </location>
</feature>
<feature type="transmembrane region" description="Helical" evidence="4">
    <location>
        <begin position="293"/>
        <end position="313"/>
    </location>
</feature>